<evidence type="ECO:0000256" key="1">
    <source>
        <dbReference type="SAM" id="MobiDB-lite"/>
    </source>
</evidence>
<sequence>MTTTTTNRGRGREPSGAPPIGRAASFSRRASGTEERRVCRASPTTTADTPRAHRERLMACGIYLYHIYSSYPSTRSQMPSGSC</sequence>
<proteinExistence type="predicted"/>
<reference evidence="2 3" key="1">
    <citation type="journal article" date="2024" name="bioRxiv">
        <title>A reference genome for Trichogramma kaykai: A tiny desert-dwelling parasitoid wasp with competing sex-ratio distorters.</title>
        <authorList>
            <person name="Culotta J."/>
            <person name="Lindsey A.R."/>
        </authorList>
    </citation>
    <scope>NUCLEOTIDE SEQUENCE [LARGE SCALE GENOMIC DNA]</scope>
    <source>
        <strain evidence="2 3">KSX58</strain>
    </source>
</reference>
<gene>
    <name evidence="2" type="ORF">TKK_004010</name>
</gene>
<organism evidence="2 3">
    <name type="scientific">Trichogramma kaykai</name>
    <dbReference type="NCBI Taxonomy" id="54128"/>
    <lineage>
        <taxon>Eukaryota</taxon>
        <taxon>Metazoa</taxon>
        <taxon>Ecdysozoa</taxon>
        <taxon>Arthropoda</taxon>
        <taxon>Hexapoda</taxon>
        <taxon>Insecta</taxon>
        <taxon>Pterygota</taxon>
        <taxon>Neoptera</taxon>
        <taxon>Endopterygota</taxon>
        <taxon>Hymenoptera</taxon>
        <taxon>Apocrita</taxon>
        <taxon>Proctotrupomorpha</taxon>
        <taxon>Chalcidoidea</taxon>
        <taxon>Trichogrammatidae</taxon>
        <taxon>Trichogramma</taxon>
    </lineage>
</organism>
<comment type="caution">
    <text evidence="2">The sequence shown here is derived from an EMBL/GenBank/DDBJ whole genome shotgun (WGS) entry which is preliminary data.</text>
</comment>
<accession>A0ABD2XD91</accession>
<name>A0ABD2XD91_9HYME</name>
<protein>
    <submittedName>
        <fullName evidence="2">Uncharacterized protein</fullName>
    </submittedName>
</protein>
<keyword evidence="3" id="KW-1185">Reference proteome</keyword>
<dbReference type="Proteomes" id="UP001627154">
    <property type="component" value="Unassembled WGS sequence"/>
</dbReference>
<evidence type="ECO:0000313" key="2">
    <source>
        <dbReference type="EMBL" id="KAL3402839.1"/>
    </source>
</evidence>
<feature type="region of interest" description="Disordered" evidence="1">
    <location>
        <begin position="1"/>
        <end position="52"/>
    </location>
</feature>
<dbReference type="EMBL" id="JBJJXI010000032">
    <property type="protein sequence ID" value="KAL3402839.1"/>
    <property type="molecule type" value="Genomic_DNA"/>
</dbReference>
<evidence type="ECO:0000313" key="3">
    <source>
        <dbReference type="Proteomes" id="UP001627154"/>
    </source>
</evidence>
<dbReference type="AlphaFoldDB" id="A0ABD2XD91"/>